<dbReference type="RefSeq" id="WP_171583814.1">
    <property type="nucleotide sequence ID" value="NZ_JAAVLX010000024.1"/>
</dbReference>
<reference evidence="1 2" key="1">
    <citation type="submission" date="2020-03" db="EMBL/GenBank/DDBJ databases">
        <title>Bradyrhizobium diversity isolated from nodules of Indigofera sp.</title>
        <authorList>
            <person name="Klepa M."/>
            <person name="Helene L."/>
            <person name="Hungria M."/>
        </authorList>
    </citation>
    <scope>NUCLEOTIDE SEQUENCE [LARGE SCALE GENOMIC DNA]</scope>
    <source>
        <strain evidence="1 2">WSM 1791</strain>
    </source>
</reference>
<dbReference type="AlphaFoldDB" id="A0A7Y4GZQ3"/>
<comment type="caution">
    <text evidence="1">The sequence shown here is derived from an EMBL/GenBank/DDBJ whole genome shotgun (WGS) entry which is preliminary data.</text>
</comment>
<sequence length="113" mass="12292">MTTTLWSAAKYSRTASGVRPALVFVRLDFPGDDDVHCNFLTWTTSFNWKSGASCAKQAPNGAEIQHCLTPVPQVFKQTEAHKVDVTTIAKLSTNTLISSTELAASTTSSRFSH</sequence>
<name>A0A7Y4GZQ3_9BRAD</name>
<keyword evidence="2" id="KW-1185">Reference proteome</keyword>
<protein>
    <submittedName>
        <fullName evidence="1">Uncharacterized protein</fullName>
    </submittedName>
</protein>
<proteinExistence type="predicted"/>
<organism evidence="1 2">
    <name type="scientific">Bradyrhizobium australiense</name>
    <dbReference type="NCBI Taxonomy" id="2721161"/>
    <lineage>
        <taxon>Bacteria</taxon>
        <taxon>Pseudomonadati</taxon>
        <taxon>Pseudomonadota</taxon>
        <taxon>Alphaproteobacteria</taxon>
        <taxon>Hyphomicrobiales</taxon>
        <taxon>Nitrobacteraceae</taxon>
        <taxon>Bradyrhizobium</taxon>
    </lineage>
</organism>
<dbReference type="EMBL" id="JAAVLX010000024">
    <property type="protein sequence ID" value="NOJ44632.1"/>
    <property type="molecule type" value="Genomic_DNA"/>
</dbReference>
<gene>
    <name evidence="1" type="ORF">HCN58_35000</name>
</gene>
<evidence type="ECO:0000313" key="2">
    <source>
        <dbReference type="Proteomes" id="UP000544122"/>
    </source>
</evidence>
<accession>A0A7Y4GZQ3</accession>
<dbReference type="Proteomes" id="UP000544122">
    <property type="component" value="Unassembled WGS sequence"/>
</dbReference>
<evidence type="ECO:0000313" key="1">
    <source>
        <dbReference type="EMBL" id="NOJ44632.1"/>
    </source>
</evidence>